<dbReference type="VEuPathDB" id="PlasmoDB:PVX_095995"/>
<dbReference type="Pfam" id="PF05795">
    <property type="entry name" value="Plasmodium_Vir"/>
    <property type="match status" value="1"/>
</dbReference>
<dbReference type="VEuPathDB" id="PlasmoDB:PVPAM_030028000"/>
<dbReference type="AlphaFoldDB" id="A0A565A512"/>
<dbReference type="VEuPathDB" id="PlasmoDB:PVW1_030030800"/>
<dbReference type="OrthoDB" id="10283270at2759"/>
<feature type="coiled-coil region" evidence="1">
    <location>
        <begin position="232"/>
        <end position="259"/>
    </location>
</feature>
<dbReference type="Proteomes" id="UP000220605">
    <property type="component" value="Unassembled WGS sequence"/>
</dbReference>
<dbReference type="InterPro" id="IPR008780">
    <property type="entry name" value="Plasmodium_Vir"/>
</dbReference>
<evidence type="ECO:0000256" key="1">
    <source>
        <dbReference type="SAM" id="Coils"/>
    </source>
</evidence>
<dbReference type="VEuPathDB" id="PlasmoDB:PVP01_0004390"/>
<reference evidence="2" key="1">
    <citation type="submission" date="2016-07" db="EMBL/GenBank/DDBJ databases">
        <authorList>
            <consortium name="Pathogen Informatics"/>
        </authorList>
    </citation>
    <scope>NUCLEOTIDE SEQUENCE</scope>
</reference>
<evidence type="ECO:0000313" key="2">
    <source>
        <dbReference type="EMBL" id="VUZ99725.1"/>
    </source>
</evidence>
<organism evidence="2">
    <name type="scientific">Plasmodium vivax</name>
    <name type="common">malaria parasite P. vivax</name>
    <dbReference type="NCBI Taxonomy" id="5855"/>
    <lineage>
        <taxon>Eukaryota</taxon>
        <taxon>Sar</taxon>
        <taxon>Alveolata</taxon>
        <taxon>Apicomplexa</taxon>
        <taxon>Aconoidasida</taxon>
        <taxon>Haemosporida</taxon>
        <taxon>Plasmodiidae</taxon>
        <taxon>Plasmodium</taxon>
        <taxon>Plasmodium (Plasmodium)</taxon>
    </lineage>
</organism>
<protein>
    <submittedName>
        <fullName evidence="2">VIR protein</fullName>
    </submittedName>
</protein>
<proteinExistence type="predicted"/>
<accession>A0A565A512</accession>
<keyword evidence="1" id="KW-0175">Coiled coil</keyword>
<name>A0A565A512_PLAVI</name>
<sequence length="355" mass="40677">MAEMFLSKLGFYICSRKLPSEELYDKWDNHLKSIVKTHDDCGLTVTTYKNDVNFLKLCSTALDYIKNYDNSTSRNNLSCNDCKLFNYWLLNKIKEKFDGKYQEVFNVLVALWKGNNILNHHSRGNKCELDFNIASDDKSDVKKQFYEYLEDYQEVHVRAKMKDNECEKYKNYYDNNSSLGNYIKEILPDVQKKGSSSIYGENNNCNSIKVLPRLLNNTFNLSGGYAINHIHEEGLVEAIKDLQKEIPKLEEEETEASSEGAKGGFDLSNLFSWRGSSPKVGSSALSVAGVSTVSLFLYKLTPLGPMLRKRFWSSRPIINSSDQGQAQPFPDFYEEYANVNPDFDRINIAYSPSLE</sequence>
<dbReference type="EMBL" id="FLZR02000011">
    <property type="protein sequence ID" value="VUZ99725.1"/>
    <property type="molecule type" value="Genomic_DNA"/>
</dbReference>
<gene>
    <name evidence="2" type="ORF">PVP01_0004390</name>
</gene>